<dbReference type="EMBL" id="JAKMXF010000324">
    <property type="protein sequence ID" value="KAI6648882.1"/>
    <property type="molecule type" value="Genomic_DNA"/>
</dbReference>
<comment type="caution">
    <text evidence="2">The sequence shown here is derived from an EMBL/GenBank/DDBJ whole genome shotgun (WGS) entry which is preliminary data.</text>
</comment>
<feature type="compositionally biased region" description="Polar residues" evidence="1">
    <location>
        <begin position="205"/>
        <end position="216"/>
    </location>
</feature>
<protein>
    <submittedName>
        <fullName evidence="2">Uncharacterized protein</fullName>
    </submittedName>
</protein>
<proteinExistence type="predicted"/>
<feature type="region of interest" description="Disordered" evidence="1">
    <location>
        <begin position="155"/>
        <end position="226"/>
    </location>
</feature>
<dbReference type="AlphaFoldDB" id="A0AAV7JJC6"/>
<feature type="region of interest" description="Disordered" evidence="1">
    <location>
        <begin position="1"/>
        <end position="27"/>
    </location>
</feature>
<name>A0AAV7JJC6_9METZ</name>
<keyword evidence="3" id="KW-1185">Reference proteome</keyword>
<feature type="compositionally biased region" description="Basic residues" evidence="1">
    <location>
        <begin position="1"/>
        <end position="17"/>
    </location>
</feature>
<evidence type="ECO:0000313" key="3">
    <source>
        <dbReference type="Proteomes" id="UP001165289"/>
    </source>
</evidence>
<evidence type="ECO:0000313" key="2">
    <source>
        <dbReference type="EMBL" id="KAI6648882.1"/>
    </source>
</evidence>
<gene>
    <name evidence="2" type="ORF">LOD99_6955</name>
</gene>
<organism evidence="2 3">
    <name type="scientific">Oopsacas minuta</name>
    <dbReference type="NCBI Taxonomy" id="111878"/>
    <lineage>
        <taxon>Eukaryota</taxon>
        <taxon>Metazoa</taxon>
        <taxon>Porifera</taxon>
        <taxon>Hexactinellida</taxon>
        <taxon>Hexasterophora</taxon>
        <taxon>Lyssacinosida</taxon>
        <taxon>Leucopsacidae</taxon>
        <taxon>Oopsacas</taxon>
    </lineage>
</organism>
<feature type="compositionally biased region" description="Polar residues" evidence="1">
    <location>
        <begin position="173"/>
        <end position="188"/>
    </location>
</feature>
<dbReference type="Proteomes" id="UP001165289">
    <property type="component" value="Unassembled WGS sequence"/>
</dbReference>
<accession>A0AAV7JJC6</accession>
<reference evidence="2 3" key="1">
    <citation type="journal article" date="2023" name="BMC Biol.">
        <title>The compact genome of the sponge Oopsacas minuta (Hexactinellida) is lacking key metazoan core genes.</title>
        <authorList>
            <person name="Santini S."/>
            <person name="Schenkelaars Q."/>
            <person name="Jourda C."/>
            <person name="Duchesne M."/>
            <person name="Belahbib H."/>
            <person name="Rocher C."/>
            <person name="Selva M."/>
            <person name="Riesgo A."/>
            <person name="Vervoort M."/>
            <person name="Leys S.P."/>
            <person name="Kodjabachian L."/>
            <person name="Le Bivic A."/>
            <person name="Borchiellini C."/>
            <person name="Claverie J.M."/>
            <person name="Renard E."/>
        </authorList>
    </citation>
    <scope>NUCLEOTIDE SEQUENCE [LARGE SCALE GENOMIC DNA]</scope>
    <source>
        <strain evidence="2">SPO-2</strain>
    </source>
</reference>
<evidence type="ECO:0000256" key="1">
    <source>
        <dbReference type="SAM" id="MobiDB-lite"/>
    </source>
</evidence>
<sequence>MPANGKVKKIKKSRSFIKKSGSSRDSGLSQYILNKSQENILESSVKFSRIPEEGVEIQLDNSFNSFRKQLNDIKQQNLEILHQFATLEQDIDNMRYIQESQYYYQCTNLVQEDNKATKHTKTPSLINSSCSSLLSSNSSSESFGELFDENMNSPIEAQPTIGFDTRREKPQDTIGTYNIPTKYNTLSRINHKHQRSNSSDEDQSVSRPSSATSGSINEAIKRRNPPIFRRSSSIRCGFSTEVVSKLSQNQTNEHVTCL</sequence>